<dbReference type="GO" id="GO:0003841">
    <property type="term" value="F:1-acylglycerol-3-phosphate O-acyltransferase activity"/>
    <property type="evidence" value="ECO:0007669"/>
    <property type="project" value="TreeGrafter"/>
</dbReference>
<accession>A0A6L6QEP0</accession>
<evidence type="ECO:0000313" key="7">
    <source>
        <dbReference type="EMBL" id="MTW10337.1"/>
    </source>
</evidence>
<comment type="pathway">
    <text evidence="1">Lipid metabolism.</text>
</comment>
<dbReference type="CDD" id="cd07989">
    <property type="entry name" value="LPLAT_AGPAT-like"/>
    <property type="match status" value="1"/>
</dbReference>
<dbReference type="PANTHER" id="PTHR10434:SF64">
    <property type="entry name" value="1-ACYL-SN-GLYCEROL-3-PHOSPHATE ACYLTRANSFERASE-RELATED"/>
    <property type="match status" value="1"/>
</dbReference>
<evidence type="ECO:0000313" key="8">
    <source>
        <dbReference type="Proteomes" id="UP000472320"/>
    </source>
</evidence>
<name>A0A6L6QEP0_9BURK</name>
<sequence>MLRIGRMVLHLLAGMATCAIVFPFIGTERRNGHIRRWSRQLLAICNVAVQVAPGSAAALEHGMVVCNHISWLDIFVINALYPCRFVAKAEIRAWPLAGWLVAQAGTVFIARGNKRELRNIFKGLVQVLQEGQRVAFFPEGTTAAQGTLLPFHANLFEAAVDGKVMVQPFALSYVDAAGQPHPSVDFIGDMTFAQSVVNILDGKPVRAHLALLEAIPGEGAHRRDLAEAAHRAIGKALDIVPEAETLQEQSA</sequence>
<evidence type="ECO:0000256" key="1">
    <source>
        <dbReference type="ARBA" id="ARBA00005189"/>
    </source>
</evidence>
<feature type="domain" description="Phospholipid/glycerol acyltransferase" evidence="6">
    <location>
        <begin position="62"/>
        <end position="174"/>
    </location>
</feature>
<reference evidence="7 8" key="1">
    <citation type="submission" date="2019-11" db="EMBL/GenBank/DDBJ databases">
        <title>Type strains purchased from KCTC, JCM and DSMZ.</title>
        <authorList>
            <person name="Lu H."/>
        </authorList>
    </citation>
    <scope>NUCLEOTIDE SEQUENCE [LARGE SCALE GENOMIC DNA]</scope>
    <source>
        <strain evidence="7 8">JCM 31587</strain>
    </source>
</reference>
<protein>
    <submittedName>
        <fullName evidence="7">1-acyl-sn-glycerol-3-phosphate acyltransferase</fullName>
    </submittedName>
</protein>
<evidence type="ECO:0000256" key="2">
    <source>
        <dbReference type="ARBA" id="ARBA00022516"/>
    </source>
</evidence>
<dbReference type="Proteomes" id="UP000472320">
    <property type="component" value="Unassembled WGS sequence"/>
</dbReference>
<organism evidence="7 8">
    <name type="scientific">Massilia eburnea</name>
    <dbReference type="NCBI Taxonomy" id="1776165"/>
    <lineage>
        <taxon>Bacteria</taxon>
        <taxon>Pseudomonadati</taxon>
        <taxon>Pseudomonadota</taxon>
        <taxon>Betaproteobacteria</taxon>
        <taxon>Burkholderiales</taxon>
        <taxon>Oxalobacteraceae</taxon>
        <taxon>Telluria group</taxon>
        <taxon>Massilia</taxon>
    </lineage>
</organism>
<gene>
    <name evidence="7" type="ORF">GM658_06935</name>
</gene>
<evidence type="ECO:0000256" key="3">
    <source>
        <dbReference type="ARBA" id="ARBA00022679"/>
    </source>
</evidence>
<keyword evidence="2" id="KW-0444">Lipid biosynthesis</keyword>
<keyword evidence="5 7" id="KW-0012">Acyltransferase</keyword>
<keyword evidence="4" id="KW-0443">Lipid metabolism</keyword>
<comment type="caution">
    <text evidence="7">The sequence shown here is derived from an EMBL/GenBank/DDBJ whole genome shotgun (WGS) entry which is preliminary data.</text>
</comment>
<keyword evidence="8" id="KW-1185">Reference proteome</keyword>
<dbReference type="SMART" id="SM00563">
    <property type="entry name" value="PlsC"/>
    <property type="match status" value="1"/>
</dbReference>
<dbReference type="Pfam" id="PF01553">
    <property type="entry name" value="Acyltransferase"/>
    <property type="match status" value="1"/>
</dbReference>
<dbReference type="OrthoDB" id="9806880at2"/>
<dbReference type="EMBL" id="WNKX01000004">
    <property type="protein sequence ID" value="MTW10337.1"/>
    <property type="molecule type" value="Genomic_DNA"/>
</dbReference>
<dbReference type="PANTHER" id="PTHR10434">
    <property type="entry name" value="1-ACYL-SN-GLYCEROL-3-PHOSPHATE ACYLTRANSFERASE"/>
    <property type="match status" value="1"/>
</dbReference>
<keyword evidence="3 7" id="KW-0808">Transferase</keyword>
<evidence type="ECO:0000256" key="4">
    <source>
        <dbReference type="ARBA" id="ARBA00023098"/>
    </source>
</evidence>
<dbReference type="SUPFAM" id="SSF69593">
    <property type="entry name" value="Glycerol-3-phosphate (1)-acyltransferase"/>
    <property type="match status" value="1"/>
</dbReference>
<dbReference type="GO" id="GO:0006654">
    <property type="term" value="P:phosphatidic acid biosynthetic process"/>
    <property type="evidence" value="ECO:0007669"/>
    <property type="project" value="TreeGrafter"/>
</dbReference>
<evidence type="ECO:0000256" key="5">
    <source>
        <dbReference type="ARBA" id="ARBA00023315"/>
    </source>
</evidence>
<evidence type="ECO:0000259" key="6">
    <source>
        <dbReference type="SMART" id="SM00563"/>
    </source>
</evidence>
<dbReference type="InterPro" id="IPR002123">
    <property type="entry name" value="Plipid/glycerol_acylTrfase"/>
</dbReference>
<proteinExistence type="predicted"/>
<dbReference type="AlphaFoldDB" id="A0A6L6QEP0"/>